<keyword evidence="2" id="KW-0732">Signal</keyword>
<feature type="chain" id="PRO_5020585733" evidence="2">
    <location>
        <begin position="32"/>
        <end position="84"/>
    </location>
</feature>
<evidence type="ECO:0000313" key="4">
    <source>
        <dbReference type="Proteomes" id="UP000293764"/>
    </source>
</evidence>
<organism evidence="3 4">
    <name type="scientific">Pengzhenrongella frigida</name>
    <dbReference type="NCBI Taxonomy" id="1259133"/>
    <lineage>
        <taxon>Bacteria</taxon>
        <taxon>Bacillati</taxon>
        <taxon>Actinomycetota</taxon>
        <taxon>Actinomycetes</taxon>
        <taxon>Micrococcales</taxon>
        <taxon>Pengzhenrongella</taxon>
    </lineage>
</organism>
<protein>
    <submittedName>
        <fullName evidence="3">Uncharacterized protein</fullName>
    </submittedName>
</protein>
<evidence type="ECO:0000313" key="3">
    <source>
        <dbReference type="EMBL" id="RYV49696.1"/>
    </source>
</evidence>
<dbReference type="AlphaFoldDB" id="A0A4Q5MVR2"/>
<dbReference type="Proteomes" id="UP000293764">
    <property type="component" value="Unassembled WGS sequence"/>
</dbReference>
<comment type="caution">
    <text evidence="3">The sequence shown here is derived from an EMBL/GenBank/DDBJ whole genome shotgun (WGS) entry which is preliminary data.</text>
</comment>
<feature type="region of interest" description="Disordered" evidence="1">
    <location>
        <begin position="61"/>
        <end position="84"/>
    </location>
</feature>
<evidence type="ECO:0000256" key="2">
    <source>
        <dbReference type="SAM" id="SignalP"/>
    </source>
</evidence>
<feature type="signal peptide" evidence="2">
    <location>
        <begin position="1"/>
        <end position="31"/>
    </location>
</feature>
<sequence>MFSKNSTRTGRALATAAIAAIVLLQASPASATGGLAPSESVARGPGYGEHVAECARGAGFSGTHNPGMQQGAHGWDMMGMPTVA</sequence>
<evidence type="ECO:0000256" key="1">
    <source>
        <dbReference type="SAM" id="MobiDB-lite"/>
    </source>
</evidence>
<reference evidence="3 4" key="1">
    <citation type="submission" date="2019-01" db="EMBL/GenBank/DDBJ databases">
        <title>Novel species of Cellulomonas.</title>
        <authorList>
            <person name="Liu Q."/>
            <person name="Xin Y.-H."/>
        </authorList>
    </citation>
    <scope>NUCLEOTIDE SEQUENCE [LARGE SCALE GENOMIC DNA]</scope>
    <source>
        <strain evidence="3 4">HLT2-17</strain>
    </source>
</reference>
<gene>
    <name evidence="3" type="ORF">EUA98_17400</name>
</gene>
<proteinExistence type="predicted"/>
<dbReference type="OrthoDB" id="3790708at2"/>
<name>A0A4Q5MVR2_9MICO</name>
<dbReference type="EMBL" id="SDWW01000057">
    <property type="protein sequence ID" value="RYV49696.1"/>
    <property type="molecule type" value="Genomic_DNA"/>
</dbReference>
<dbReference type="RefSeq" id="WP_130103968.1">
    <property type="nucleotide sequence ID" value="NZ_SDWW01000057.1"/>
</dbReference>
<accession>A0A4Q5MVR2</accession>
<keyword evidence="4" id="KW-1185">Reference proteome</keyword>